<reference evidence="6" key="1">
    <citation type="journal article" date="2019" name="Int. J. Syst. Evol. Microbiol.">
        <title>The Global Catalogue of Microorganisms (GCM) 10K type strain sequencing project: providing services to taxonomists for standard genome sequencing and annotation.</title>
        <authorList>
            <consortium name="The Broad Institute Genomics Platform"/>
            <consortium name="The Broad Institute Genome Sequencing Center for Infectious Disease"/>
            <person name="Wu L."/>
            <person name="Ma J."/>
        </authorList>
    </citation>
    <scope>NUCLEOTIDE SEQUENCE [LARGE SCALE GENOMIC DNA]</scope>
    <source>
        <strain evidence="6">JCM 1490</strain>
    </source>
</reference>
<dbReference type="CDD" id="cd03801">
    <property type="entry name" value="GT4_PimA-like"/>
    <property type="match status" value="1"/>
</dbReference>
<feature type="domain" description="Glycosyl transferase family 1" evidence="4">
    <location>
        <begin position="162"/>
        <end position="324"/>
    </location>
</feature>
<evidence type="ECO:0000256" key="2">
    <source>
        <dbReference type="ARBA" id="ARBA00022679"/>
    </source>
</evidence>
<evidence type="ECO:0000313" key="6">
    <source>
        <dbReference type="Proteomes" id="UP001596455"/>
    </source>
</evidence>
<feature type="region of interest" description="Disordered" evidence="3">
    <location>
        <begin position="143"/>
        <end position="162"/>
    </location>
</feature>
<keyword evidence="1 5" id="KW-0328">Glycosyltransferase</keyword>
<dbReference type="EMBL" id="JBHTCQ010000001">
    <property type="protein sequence ID" value="MFC7404390.1"/>
    <property type="molecule type" value="Genomic_DNA"/>
</dbReference>
<evidence type="ECO:0000313" key="5">
    <source>
        <dbReference type="EMBL" id="MFC7404390.1"/>
    </source>
</evidence>
<sequence>MIAFVSWDDTRPSGGNTYDAALVAALRSAGSSVTVHALPGSWPVPEPAALVALADVLQEHPVSLVDGIVASAAPDQIEVAVAAGRRVVVLFHMATADEVGLPAVERDRREDLEGRALRAASAVVATSATAADSLAGRHGLTDVRVARPGATPSPVAPGSSAEPRLLSIGTLSATKDQATAVRALGLLRDLPWSARFVGPADVEPAYAHQVSTLVDETGLADRVRLTGGLTGDALEQQWRDADLLLLTSRTETFGLVVTEALARGVPAVVSAGTGAVEALGRGAGPPRETLPGCSVRAGDSAALATVLRRWLTEPDLRSDWRRAALAHRDRLPGWSTTAAVVQGVLGVDG</sequence>
<protein>
    <submittedName>
        <fullName evidence="5">Glycosyltransferase family 4 protein</fullName>
        <ecNumber evidence="5">2.4.-.-</ecNumber>
    </submittedName>
</protein>
<dbReference type="EC" id="2.4.-.-" evidence="5"/>
<keyword evidence="6" id="KW-1185">Reference proteome</keyword>
<dbReference type="Pfam" id="PF00534">
    <property type="entry name" value="Glycos_transf_1"/>
    <property type="match status" value="1"/>
</dbReference>
<evidence type="ECO:0000256" key="3">
    <source>
        <dbReference type="SAM" id="MobiDB-lite"/>
    </source>
</evidence>
<keyword evidence="2 5" id="KW-0808">Transferase</keyword>
<dbReference type="GO" id="GO:0016757">
    <property type="term" value="F:glycosyltransferase activity"/>
    <property type="evidence" value="ECO:0007669"/>
    <property type="project" value="UniProtKB-KW"/>
</dbReference>
<gene>
    <name evidence="5" type="ORF">ACFQQL_04650</name>
</gene>
<dbReference type="SUPFAM" id="SSF53756">
    <property type="entry name" value="UDP-Glycosyltransferase/glycogen phosphorylase"/>
    <property type="match status" value="1"/>
</dbReference>
<evidence type="ECO:0000259" key="4">
    <source>
        <dbReference type="Pfam" id="PF00534"/>
    </source>
</evidence>
<comment type="caution">
    <text evidence="5">The sequence shown here is derived from an EMBL/GenBank/DDBJ whole genome shotgun (WGS) entry which is preliminary data.</text>
</comment>
<proteinExistence type="predicted"/>
<dbReference type="PANTHER" id="PTHR12526:SF510">
    <property type="entry name" value="D-INOSITOL 3-PHOSPHATE GLYCOSYLTRANSFERASE"/>
    <property type="match status" value="1"/>
</dbReference>
<dbReference type="RefSeq" id="WP_382391733.1">
    <property type="nucleotide sequence ID" value="NZ_JBHTCQ010000001.1"/>
</dbReference>
<accession>A0ABW2Q4F0</accession>
<dbReference type="PANTHER" id="PTHR12526">
    <property type="entry name" value="GLYCOSYLTRANSFERASE"/>
    <property type="match status" value="1"/>
</dbReference>
<dbReference type="Proteomes" id="UP001596455">
    <property type="component" value="Unassembled WGS sequence"/>
</dbReference>
<dbReference type="Gene3D" id="3.40.50.2000">
    <property type="entry name" value="Glycogen Phosphorylase B"/>
    <property type="match status" value="2"/>
</dbReference>
<name>A0ABW2Q4F0_9MICO</name>
<evidence type="ECO:0000256" key="1">
    <source>
        <dbReference type="ARBA" id="ARBA00022676"/>
    </source>
</evidence>
<organism evidence="5 6">
    <name type="scientific">Georgenia alba</name>
    <dbReference type="NCBI Taxonomy" id="2233858"/>
    <lineage>
        <taxon>Bacteria</taxon>
        <taxon>Bacillati</taxon>
        <taxon>Actinomycetota</taxon>
        <taxon>Actinomycetes</taxon>
        <taxon>Micrococcales</taxon>
        <taxon>Bogoriellaceae</taxon>
        <taxon>Georgenia</taxon>
    </lineage>
</organism>
<dbReference type="InterPro" id="IPR001296">
    <property type="entry name" value="Glyco_trans_1"/>
</dbReference>